<keyword evidence="3" id="KW-1185">Reference proteome</keyword>
<protein>
    <submittedName>
        <fullName evidence="2">Uncharacterized protein</fullName>
    </submittedName>
</protein>
<name>A0A1H1GRB2_9MICC</name>
<feature type="transmembrane region" description="Helical" evidence="1">
    <location>
        <begin position="51"/>
        <end position="73"/>
    </location>
</feature>
<dbReference type="EMBL" id="FNKH01000002">
    <property type="protein sequence ID" value="SDR15744.1"/>
    <property type="molecule type" value="Genomic_DNA"/>
</dbReference>
<keyword evidence="1" id="KW-0472">Membrane</keyword>
<dbReference type="STRING" id="37928.SAMN04489742_4259"/>
<feature type="transmembrane region" description="Helical" evidence="1">
    <location>
        <begin position="119"/>
        <end position="137"/>
    </location>
</feature>
<keyword evidence="1" id="KW-0812">Transmembrane</keyword>
<dbReference type="Proteomes" id="UP000181917">
    <property type="component" value="Unassembled WGS sequence"/>
</dbReference>
<dbReference type="AlphaFoldDB" id="A0A1H1GRB2"/>
<feature type="transmembrane region" description="Helical" evidence="1">
    <location>
        <begin position="229"/>
        <end position="246"/>
    </location>
</feature>
<keyword evidence="1" id="KW-1133">Transmembrane helix</keyword>
<evidence type="ECO:0000256" key="1">
    <source>
        <dbReference type="SAM" id="Phobius"/>
    </source>
</evidence>
<feature type="transmembrane region" description="Helical" evidence="1">
    <location>
        <begin position="12"/>
        <end position="31"/>
    </location>
</feature>
<evidence type="ECO:0000313" key="2">
    <source>
        <dbReference type="EMBL" id="SDR15744.1"/>
    </source>
</evidence>
<evidence type="ECO:0000313" key="3">
    <source>
        <dbReference type="Proteomes" id="UP000181917"/>
    </source>
</evidence>
<feature type="transmembrane region" description="Helical" evidence="1">
    <location>
        <begin position="93"/>
        <end position="112"/>
    </location>
</feature>
<feature type="transmembrane region" description="Helical" evidence="1">
    <location>
        <begin position="157"/>
        <end position="177"/>
    </location>
</feature>
<organism evidence="2 3">
    <name type="scientific">Crystallibacter crystallopoietes</name>
    <dbReference type="NCBI Taxonomy" id="37928"/>
    <lineage>
        <taxon>Bacteria</taxon>
        <taxon>Bacillati</taxon>
        <taxon>Actinomycetota</taxon>
        <taxon>Actinomycetes</taxon>
        <taxon>Micrococcales</taxon>
        <taxon>Micrococcaceae</taxon>
        <taxon>Crystallibacter</taxon>
    </lineage>
</organism>
<gene>
    <name evidence="2" type="ORF">SAMN04489742_4259</name>
</gene>
<sequence>MLSAPGKTEAAALIFVSFTAGRVSLIVEAGYARRIQLLFGQQPPARTAVRLLLLVTGLIMALFVAVFALHYVIPLDEAKEFVDIGAEANLPTWWNSALLFLVAALAATSALTAHGRTRISWTVIAAAAAYLSLDEAARLHERLARPLLAAGLDTPTYPWLALGAVVGIAGATVLFFAGRSLPRETGRALALGLGCYGAGALGVEAFNGWIRQNGPDYVFSAGLILEEGLEMLGCIIAAGAIADHLARRLQRARDLVEAENAH</sequence>
<proteinExistence type="predicted"/>
<accession>A0A1H1GRB2</accession>
<reference evidence="2 3" key="1">
    <citation type="submission" date="2016-10" db="EMBL/GenBank/DDBJ databases">
        <authorList>
            <person name="de Groot N.N."/>
        </authorList>
    </citation>
    <scope>NUCLEOTIDE SEQUENCE [LARGE SCALE GENOMIC DNA]</scope>
    <source>
        <strain evidence="2 3">DSM 20117</strain>
    </source>
</reference>
<feature type="transmembrane region" description="Helical" evidence="1">
    <location>
        <begin position="189"/>
        <end position="209"/>
    </location>
</feature>